<protein>
    <submittedName>
        <fullName evidence="1">Uncharacterized protein</fullName>
    </submittedName>
</protein>
<dbReference type="Proteomes" id="UP001321473">
    <property type="component" value="Unassembled WGS sequence"/>
</dbReference>
<dbReference type="EMBL" id="JARKHS020001926">
    <property type="protein sequence ID" value="KAK8787338.1"/>
    <property type="molecule type" value="Genomic_DNA"/>
</dbReference>
<reference evidence="1 2" key="1">
    <citation type="journal article" date="2023" name="Arcadia Sci">
        <title>De novo assembly of a long-read Amblyomma americanum tick genome.</title>
        <authorList>
            <person name="Chou S."/>
            <person name="Poskanzer K.E."/>
            <person name="Rollins M."/>
            <person name="Thuy-Boun P.S."/>
        </authorList>
    </citation>
    <scope>NUCLEOTIDE SEQUENCE [LARGE SCALE GENOMIC DNA]</scope>
    <source>
        <strain evidence="1">F_SG_1</strain>
        <tissue evidence="1">Salivary glands</tissue>
    </source>
</reference>
<organism evidence="1 2">
    <name type="scientific">Amblyomma americanum</name>
    <name type="common">Lone star tick</name>
    <dbReference type="NCBI Taxonomy" id="6943"/>
    <lineage>
        <taxon>Eukaryota</taxon>
        <taxon>Metazoa</taxon>
        <taxon>Ecdysozoa</taxon>
        <taxon>Arthropoda</taxon>
        <taxon>Chelicerata</taxon>
        <taxon>Arachnida</taxon>
        <taxon>Acari</taxon>
        <taxon>Parasitiformes</taxon>
        <taxon>Ixodida</taxon>
        <taxon>Ixodoidea</taxon>
        <taxon>Ixodidae</taxon>
        <taxon>Amblyomminae</taxon>
        <taxon>Amblyomma</taxon>
    </lineage>
</organism>
<sequence length="102" mass="11145">MGLRVAAVVASSPAQSSEGVAPAAARPSWYKMRPAWSLRWMSEAQFFYARYAYYSCSGAFDATLLVNEPLRGNADFATAYHCPPNTEAGEQNHCEDVTLPHG</sequence>
<keyword evidence="2" id="KW-1185">Reference proteome</keyword>
<comment type="caution">
    <text evidence="1">The sequence shown here is derived from an EMBL/GenBank/DDBJ whole genome shotgun (WGS) entry which is preliminary data.</text>
</comment>
<evidence type="ECO:0000313" key="2">
    <source>
        <dbReference type="Proteomes" id="UP001321473"/>
    </source>
</evidence>
<evidence type="ECO:0000313" key="1">
    <source>
        <dbReference type="EMBL" id="KAK8787338.1"/>
    </source>
</evidence>
<accession>A0AAQ4FL84</accession>
<gene>
    <name evidence="1" type="ORF">V5799_022888</name>
</gene>
<proteinExistence type="predicted"/>
<name>A0AAQ4FL84_AMBAM</name>
<dbReference type="AlphaFoldDB" id="A0AAQ4FL84"/>